<sequence length="159" mass="18405">MTKPVGTEILILSDLPEIPVASHFLTKALATFAIPNSLKTRSTPKVAKQALKKHLSKKKRLNGFLAFRSFYSHNVLGYHNQKVLSRVLAQAWGKEPHQIIWSRYALEYNHSNTKLSFHEWLCDQIGQKERYFSRSQSTWCQMNVMSDIVVEDIFQNSLR</sequence>
<organism evidence="7">
    <name type="scientific">Ogataea thermomethanolica</name>
    <name type="common">nom. inval.</name>
    <dbReference type="NCBI Taxonomy" id="310468"/>
    <lineage>
        <taxon>Eukaryota</taxon>
        <taxon>Fungi</taxon>
        <taxon>Dikarya</taxon>
        <taxon>Ascomycota</taxon>
        <taxon>Saccharomycotina</taxon>
        <taxon>Pichiomycetes</taxon>
        <taxon>Pichiales</taxon>
        <taxon>Pichiaceae</taxon>
        <taxon>Ogataea</taxon>
    </lineage>
</organism>
<dbReference type="GO" id="GO:0008301">
    <property type="term" value="F:DNA binding, bending"/>
    <property type="evidence" value="ECO:0007669"/>
    <property type="project" value="InterPro"/>
</dbReference>
<evidence type="ECO:0000313" key="8">
    <source>
        <dbReference type="EMBL" id="QGW56840.1"/>
    </source>
</evidence>
<reference evidence="8" key="1">
    <citation type="journal article" date="2019" name="Microbiol. Res.">
        <title>Mating-type switching and mating-type gene array expression in the methylotrophic yeast Ogataea thermomethanolica TBRC656.</title>
        <authorList>
            <person name="Wongwisansri S."/>
            <person name="Promdonkoy P."/>
            <person name="Likhitrattanapisal S."/>
            <person name="Harnpichanchai P."/>
            <person name="Fujiyama K."/>
            <person name="Kaneko Y."/>
            <person name="Eurwilaichitr L."/>
            <person name="Ingsriswang S."/>
            <person name="Tanapongpipat S."/>
        </authorList>
    </citation>
    <scope>NUCLEOTIDE SEQUENCE</scope>
    <source>
        <strain evidence="8">TBRC 656</strain>
    </source>
</reference>
<dbReference type="Pfam" id="PF04769">
    <property type="entry name" value="MATalpha_HMGbox"/>
    <property type="match status" value="1"/>
</dbReference>
<dbReference type="EMBL" id="MK679678">
    <property type="protein sequence ID" value="QFP92358.1"/>
    <property type="molecule type" value="mRNA"/>
</dbReference>
<keyword evidence="3 5" id="KW-0804">Transcription</keyword>
<name>A0A5P8D128_9ASCO</name>
<dbReference type="PROSITE" id="PS51325">
    <property type="entry name" value="ALPHA_BOX"/>
    <property type="match status" value="1"/>
</dbReference>
<dbReference type="AlphaFoldDB" id="A0A5P8D128"/>
<proteinExistence type="evidence at transcript level"/>
<feature type="domain" description="Alpha box" evidence="6">
    <location>
        <begin position="56"/>
        <end position="112"/>
    </location>
</feature>
<evidence type="ECO:0000256" key="3">
    <source>
        <dbReference type="ARBA" id="ARBA00023163"/>
    </source>
</evidence>
<evidence type="ECO:0000313" key="7">
    <source>
        <dbReference type="EMBL" id="QFP92358.1"/>
    </source>
</evidence>
<evidence type="ECO:0000256" key="4">
    <source>
        <dbReference type="ARBA" id="ARBA00023242"/>
    </source>
</evidence>
<dbReference type="EMBL" id="MN480443">
    <property type="protein sequence ID" value="QGW56840.1"/>
    <property type="molecule type" value="Genomic_DNA"/>
</dbReference>
<dbReference type="GO" id="GO:0045895">
    <property type="term" value="P:positive regulation of mating-type specific transcription, DNA-templated"/>
    <property type="evidence" value="ECO:0007669"/>
    <property type="project" value="InterPro"/>
</dbReference>
<evidence type="ECO:0000256" key="1">
    <source>
        <dbReference type="ARBA" id="ARBA00023015"/>
    </source>
</evidence>
<keyword evidence="4 5" id="KW-0539">Nucleus</keyword>
<keyword evidence="1 5" id="KW-0805">Transcription regulation</keyword>
<keyword evidence="2 5" id="KW-0238">DNA-binding</keyword>
<comment type="subcellular location">
    <subcellularLocation>
        <location evidence="5">Nucleus</location>
    </subcellularLocation>
</comment>
<protein>
    <submittedName>
        <fullName evidence="7 8">Mating-type protein ALPHA1</fullName>
    </submittedName>
</protein>
<reference evidence="7" key="2">
    <citation type="submission" date="2019-03" db="EMBL/GenBank/DDBJ databases">
        <authorList>
            <person name="Promdonkoy P."/>
            <person name="Likhitrattanapisal S."/>
            <person name="Harnpichanchai P."/>
            <person name="Fujiyama K."/>
            <person name="Kaneko Y."/>
            <person name="Eurwilaichitr L."/>
            <person name="Ingsriswang S."/>
            <person name="Tanapongpipat S."/>
            <person name="Wongwisansri S."/>
        </authorList>
    </citation>
    <scope>NUCLEOTIDE SEQUENCE</scope>
    <source>
        <strain evidence="7">TBRC 656</strain>
    </source>
</reference>
<dbReference type="GO" id="GO:0005634">
    <property type="term" value="C:nucleus"/>
    <property type="evidence" value="ECO:0007669"/>
    <property type="project" value="UniProtKB-SubCell"/>
</dbReference>
<dbReference type="InterPro" id="IPR006856">
    <property type="entry name" value="MATalpha_HMGbox"/>
</dbReference>
<gene>
    <name evidence="7" type="primary">HMLALPHA1</name>
</gene>
<evidence type="ECO:0000256" key="2">
    <source>
        <dbReference type="ARBA" id="ARBA00023125"/>
    </source>
</evidence>
<accession>A0A5P8D128</accession>
<evidence type="ECO:0000259" key="6">
    <source>
        <dbReference type="PROSITE" id="PS51325"/>
    </source>
</evidence>
<evidence type="ECO:0000256" key="5">
    <source>
        <dbReference type="RuleBase" id="RU003516"/>
    </source>
</evidence>
<comment type="similarity">
    <text evidence="5">Belongs to the MATALPHA1 family.</text>
</comment>